<dbReference type="RefSeq" id="WP_179148641.1">
    <property type="nucleotide sequence ID" value="NZ_CAJPCV010000017.1"/>
</dbReference>
<accession>A0ABD4U6V9</accession>
<dbReference type="SUPFAM" id="SSF54427">
    <property type="entry name" value="NTF2-like"/>
    <property type="match status" value="1"/>
</dbReference>
<dbReference type="Proteomes" id="UP000191686">
    <property type="component" value="Unassembled WGS sequence"/>
</dbReference>
<sequence length="252" mass="27478">MRGRRTPAVRAIFASRFPCSPDPDMTDSHSRTSRISRLSRDDRVTLDDNDANKRRTLRSLATLALGAIAADPARCDTLAHTVSLHRYEARMAAGDRAWNARDMHAVHDLHASDITLFQPGSNAPVQGADAHQRDVENLLAAFPDIRIGPAGPDGTPAYAVRFGEMQPDGRAWIGTVSQMTGTHTGPLRIGADREIAPTGRAVDFRLATLALLDGEQIVTEYVFYDLFLIFSQLGVVHLDTRPATSTTHGRAS</sequence>
<gene>
    <name evidence="1" type="ORF">UE95_000915</name>
</gene>
<reference evidence="1 2" key="2">
    <citation type="journal article" date="2017" name="Front. Microbiol.">
        <title>Genomics Reveals a Unique Clone of Burkholderia cenocepacia Harboring an Actively Excising Novel Genomic Island.</title>
        <authorList>
            <person name="Patil P.P."/>
            <person name="Mali S."/>
            <person name="Midha S."/>
            <person name="Gautam V."/>
            <person name="Dash L."/>
            <person name="Kumar S."/>
            <person name="Shastri J."/>
            <person name="Singhal L."/>
            <person name="Patil P.B."/>
        </authorList>
    </citation>
    <scope>NUCLEOTIDE SEQUENCE [LARGE SCALE GENOMIC DNA]</scope>
    <source>
        <strain evidence="1 2">BC-19</strain>
    </source>
</reference>
<comment type="caution">
    <text evidence="1">The sequence shown here is derived from an EMBL/GenBank/DDBJ whole genome shotgun (WGS) entry which is preliminary data.</text>
</comment>
<reference evidence="1 2" key="1">
    <citation type="journal article" date="2017" name="Front. Microbiol.">
        <title>Genomics reveals a unique clone of Burkholderia cenocepacia harbouring an actively excising novel genomic island.</title>
        <authorList>
            <person name="Patil P."/>
            <person name="Mali S."/>
            <person name="Midha S."/>
            <person name="Gautam V."/>
            <person name="Dash L."/>
            <person name="Kumar S."/>
            <person name="Shastri J."/>
            <person name="Singhal L."/>
            <person name="Patil P.B."/>
        </authorList>
    </citation>
    <scope>NUCLEOTIDE SEQUENCE [LARGE SCALE GENOMIC DNA]</scope>
    <source>
        <strain evidence="1 2">BC-19</strain>
    </source>
</reference>
<dbReference type="InterPro" id="IPR032710">
    <property type="entry name" value="NTF2-like_dom_sf"/>
</dbReference>
<name>A0ABD4U6V9_9BURK</name>
<dbReference type="Gene3D" id="3.10.450.50">
    <property type="match status" value="1"/>
</dbReference>
<dbReference type="EMBL" id="JYMX02000001">
    <property type="protein sequence ID" value="MCW3709831.1"/>
    <property type="molecule type" value="Genomic_DNA"/>
</dbReference>
<proteinExistence type="predicted"/>
<organism evidence="1 2">
    <name type="scientific">Burkholderia cenocepacia</name>
    <dbReference type="NCBI Taxonomy" id="95486"/>
    <lineage>
        <taxon>Bacteria</taxon>
        <taxon>Pseudomonadati</taxon>
        <taxon>Pseudomonadota</taxon>
        <taxon>Betaproteobacteria</taxon>
        <taxon>Burkholderiales</taxon>
        <taxon>Burkholderiaceae</taxon>
        <taxon>Burkholderia</taxon>
        <taxon>Burkholderia cepacia complex</taxon>
    </lineage>
</organism>
<dbReference type="AlphaFoldDB" id="A0ABD4U6V9"/>
<protein>
    <submittedName>
        <fullName evidence="1">Ester cyclase</fullName>
    </submittedName>
</protein>
<evidence type="ECO:0000313" key="1">
    <source>
        <dbReference type="EMBL" id="MCW3709831.1"/>
    </source>
</evidence>
<evidence type="ECO:0000313" key="2">
    <source>
        <dbReference type="Proteomes" id="UP000191686"/>
    </source>
</evidence>